<reference evidence="2" key="1">
    <citation type="submission" date="2016-11" db="EMBL/GenBank/DDBJ databases">
        <authorList>
            <person name="Varghese N."/>
            <person name="Submissions S."/>
        </authorList>
    </citation>
    <scope>NUCLEOTIDE SEQUENCE [LARGE SCALE GENOMIC DNA]</scope>
    <source>
        <strain evidence="2">DSM 15449</strain>
    </source>
</reference>
<dbReference type="InterPro" id="IPR008767">
    <property type="entry name" value="Phage_SPP1_head-tail_adaptor"/>
</dbReference>
<gene>
    <name evidence="1" type="ORF">SAMN02746098_00291</name>
</gene>
<dbReference type="AlphaFoldDB" id="A0A1M5QKK0"/>
<dbReference type="Proteomes" id="UP000183954">
    <property type="component" value="Unassembled WGS sequence"/>
</dbReference>
<dbReference type="EMBL" id="FQXJ01000003">
    <property type="protein sequence ID" value="SHH14607.1"/>
    <property type="molecule type" value="Genomic_DNA"/>
</dbReference>
<dbReference type="InterPro" id="IPR038666">
    <property type="entry name" value="SSP1_head-tail_sf"/>
</dbReference>
<dbReference type="Pfam" id="PF05521">
    <property type="entry name" value="Phage_HCP"/>
    <property type="match status" value="1"/>
</dbReference>
<dbReference type="STRING" id="1121420.SAMN02746098_00291"/>
<dbReference type="OrthoDB" id="9808209at2"/>
<dbReference type="RefSeq" id="WP_073027277.1">
    <property type="nucleotide sequence ID" value="NZ_FQXJ01000003.1"/>
</dbReference>
<dbReference type="Gene3D" id="2.40.10.270">
    <property type="entry name" value="Bacteriophage SPP1 head-tail adaptor protein"/>
    <property type="match status" value="1"/>
</dbReference>
<organism evidence="1 2">
    <name type="scientific">Desulfosporosinus lacus DSM 15449</name>
    <dbReference type="NCBI Taxonomy" id="1121420"/>
    <lineage>
        <taxon>Bacteria</taxon>
        <taxon>Bacillati</taxon>
        <taxon>Bacillota</taxon>
        <taxon>Clostridia</taxon>
        <taxon>Eubacteriales</taxon>
        <taxon>Desulfitobacteriaceae</taxon>
        <taxon>Desulfosporosinus</taxon>
    </lineage>
</organism>
<proteinExistence type="predicted"/>
<evidence type="ECO:0000313" key="1">
    <source>
        <dbReference type="EMBL" id="SHH14607.1"/>
    </source>
</evidence>
<sequence length="111" mass="13160">MNIGELRNRIEIQNYIRTPNEVGEEVKQWQTYIKLWAKFETSLVKEQVQAGKNSESVVHEIVIRYRNDLDSTMRVVYKGNNYNINHVVNDQEQNIETHLFCTLIEEGVYNE</sequence>
<keyword evidence="2" id="KW-1185">Reference proteome</keyword>
<evidence type="ECO:0000313" key="2">
    <source>
        <dbReference type="Proteomes" id="UP000183954"/>
    </source>
</evidence>
<name>A0A1M5QKK0_9FIRM</name>
<protein>
    <submittedName>
        <fullName evidence="1">Phage head-tail adaptor, putative, SPP1 family</fullName>
    </submittedName>
</protein>
<dbReference type="NCBIfam" id="TIGR01563">
    <property type="entry name" value="gp16_SPP1"/>
    <property type="match status" value="1"/>
</dbReference>
<accession>A0A1M5QKK0</accession>